<evidence type="ECO:0000313" key="11">
    <source>
        <dbReference type="Proteomes" id="UP001501468"/>
    </source>
</evidence>
<dbReference type="InterPro" id="IPR009075">
    <property type="entry name" value="AcylCo_DH/oxidase_C"/>
</dbReference>
<dbReference type="InterPro" id="IPR006091">
    <property type="entry name" value="Acyl-CoA_Oxase/DH_mid-dom"/>
</dbReference>
<evidence type="ECO:0000256" key="2">
    <source>
        <dbReference type="ARBA" id="ARBA00009347"/>
    </source>
</evidence>
<gene>
    <name evidence="10" type="ORF">GCM10022399_39410</name>
</gene>
<dbReference type="PANTHER" id="PTHR42707">
    <property type="entry name" value="ACYL-COA DEHYDROGENASE"/>
    <property type="match status" value="1"/>
</dbReference>
<evidence type="ECO:0000313" key="10">
    <source>
        <dbReference type="EMBL" id="GAA3719114.1"/>
    </source>
</evidence>
<evidence type="ECO:0000256" key="3">
    <source>
        <dbReference type="ARBA" id="ARBA00022630"/>
    </source>
</evidence>
<proteinExistence type="inferred from homology"/>
<feature type="domain" description="Acyl-CoA dehydrogenase/oxidase C-terminal" evidence="7">
    <location>
        <begin position="339"/>
        <end position="489"/>
    </location>
</feature>
<name>A0ABP7EIQ2_9MICO</name>
<accession>A0ABP7EIQ2</accession>
<dbReference type="Pfam" id="PF18158">
    <property type="entry name" value="AidB_N"/>
    <property type="match status" value="1"/>
</dbReference>
<dbReference type="InterPro" id="IPR009100">
    <property type="entry name" value="AcylCoA_DH/oxidase_NM_dom_sf"/>
</dbReference>
<dbReference type="PROSITE" id="PS00073">
    <property type="entry name" value="ACYL_COA_DH_2"/>
    <property type="match status" value="1"/>
</dbReference>
<dbReference type="SUPFAM" id="SSF47203">
    <property type="entry name" value="Acyl-CoA dehydrogenase C-terminal domain-like"/>
    <property type="match status" value="1"/>
</dbReference>
<feature type="domain" description="Adaptive response protein AidB N-terminal" evidence="9">
    <location>
        <begin position="60"/>
        <end position="215"/>
    </location>
</feature>
<evidence type="ECO:0000256" key="6">
    <source>
        <dbReference type="SAM" id="MobiDB-lite"/>
    </source>
</evidence>
<dbReference type="PANTHER" id="PTHR42707:SF3">
    <property type="entry name" value="ACYL-COA DEHYDROGENASE AIDB-RELATED"/>
    <property type="match status" value="1"/>
</dbReference>
<evidence type="ECO:0000259" key="7">
    <source>
        <dbReference type="Pfam" id="PF00441"/>
    </source>
</evidence>
<keyword evidence="4 5" id="KW-0274">FAD</keyword>
<reference evidence="11" key="1">
    <citation type="journal article" date="2019" name="Int. J. Syst. Evol. Microbiol.">
        <title>The Global Catalogue of Microorganisms (GCM) 10K type strain sequencing project: providing services to taxonomists for standard genome sequencing and annotation.</title>
        <authorList>
            <consortium name="The Broad Institute Genomics Platform"/>
            <consortium name="The Broad Institute Genome Sequencing Center for Infectious Disease"/>
            <person name="Wu L."/>
            <person name="Ma J."/>
        </authorList>
    </citation>
    <scope>NUCLEOTIDE SEQUENCE [LARGE SCALE GENOMIC DNA]</scope>
    <source>
        <strain evidence="11">JCM 17125</strain>
    </source>
</reference>
<organism evidence="10 11">
    <name type="scientific">Terrabacter ginsenosidimutans</name>
    <dbReference type="NCBI Taxonomy" id="490575"/>
    <lineage>
        <taxon>Bacteria</taxon>
        <taxon>Bacillati</taxon>
        <taxon>Actinomycetota</taxon>
        <taxon>Actinomycetes</taxon>
        <taxon>Micrococcales</taxon>
        <taxon>Intrasporangiaceae</taxon>
        <taxon>Terrabacter</taxon>
    </lineage>
</organism>
<dbReference type="InterPro" id="IPR041504">
    <property type="entry name" value="AidB_N"/>
</dbReference>
<dbReference type="EMBL" id="BAABDC010000009">
    <property type="protein sequence ID" value="GAA3719114.1"/>
    <property type="molecule type" value="Genomic_DNA"/>
</dbReference>
<comment type="cofactor">
    <cofactor evidence="1 5">
        <name>FAD</name>
        <dbReference type="ChEBI" id="CHEBI:57692"/>
    </cofactor>
</comment>
<dbReference type="Gene3D" id="6.10.250.600">
    <property type="match status" value="1"/>
</dbReference>
<dbReference type="Pfam" id="PF02770">
    <property type="entry name" value="Acyl-CoA_dh_M"/>
    <property type="match status" value="1"/>
</dbReference>
<dbReference type="InterPro" id="IPR006089">
    <property type="entry name" value="Acyl-CoA_DH_CS"/>
</dbReference>
<dbReference type="InterPro" id="IPR036250">
    <property type="entry name" value="AcylCo_DH-like_C"/>
</dbReference>
<dbReference type="InterPro" id="IPR052904">
    <property type="entry name" value="Acyl-CoA_dehydrogenase-like"/>
</dbReference>
<feature type="domain" description="Acyl-CoA oxidase/dehydrogenase middle" evidence="8">
    <location>
        <begin position="231"/>
        <end position="328"/>
    </location>
</feature>
<dbReference type="SUPFAM" id="SSF56645">
    <property type="entry name" value="Acyl-CoA dehydrogenase NM domain-like"/>
    <property type="match status" value="1"/>
</dbReference>
<protein>
    <submittedName>
        <fullName evidence="10">Acyl-CoA dehydrogenase family protein</fullName>
    </submittedName>
</protein>
<feature type="region of interest" description="Disordered" evidence="6">
    <location>
        <begin position="232"/>
        <end position="258"/>
    </location>
</feature>
<dbReference type="Gene3D" id="1.20.140.10">
    <property type="entry name" value="Butyryl-CoA Dehydrogenase, subunit A, domain 3"/>
    <property type="match status" value="1"/>
</dbReference>
<dbReference type="Proteomes" id="UP001501468">
    <property type="component" value="Unassembled WGS sequence"/>
</dbReference>
<dbReference type="PROSITE" id="PS00072">
    <property type="entry name" value="ACYL_COA_DH_1"/>
    <property type="match status" value="1"/>
</dbReference>
<sequence length="598" mass="62745">MPHGTRSSTARILVRALIASEASRAEAARSTGDLRDTRAPARAGCLPPSLGGVSTHEVTNQVPPFLGHDFLADDIALHESVDRWAGPDALADLAPLGALAGSAEAQEHARLADGNVPVLRTHDARGNRVDEVEFHPSWHWLMTQAVGAGLTAEPWTSPAGTGAHVRRAAGFVVWSRVEAGHGCPVSMTYAAGSALRHDPSLGARWLPALASRGYDFGIRPVSQKAGAISGMGMTEKQGGSDVRANTTRAVPSPGGPLTGDTYRLTGHKWFCSAPMSDVFLVLAQAPGGLTCFVVPRALDDGTRNAFALQRLKDKLGNHSNASSEVELDGTWGSRLGDEGRGVRTIIDMVGATRLDCVLGSTATMRDAVSRALHHARHREAFGALLVDQPLMRNVLADLALEAEAATVLGLRLAHAVDTGETELARIGVALGKFWVCKRTAPMVAEALECLGGNGYVEENGLARLYREAPLNSIWEGSGNVNALDVLRAVTREPSSLEALTKELHEVRGRSRELDAHVDSALAGARSLDPTSAAAAFGARALVEGLALALQASLLVQHSPGPVADAFVASRIAGRRGHSFGSLDVDLAGATSAVIDRAG</sequence>
<keyword evidence="3 5" id="KW-0285">Flavoprotein</keyword>
<dbReference type="Pfam" id="PF00441">
    <property type="entry name" value="Acyl-CoA_dh_1"/>
    <property type="match status" value="1"/>
</dbReference>
<evidence type="ECO:0000259" key="9">
    <source>
        <dbReference type="Pfam" id="PF18158"/>
    </source>
</evidence>
<evidence type="ECO:0000256" key="4">
    <source>
        <dbReference type="ARBA" id="ARBA00022827"/>
    </source>
</evidence>
<comment type="caution">
    <text evidence="10">The sequence shown here is derived from an EMBL/GenBank/DDBJ whole genome shotgun (WGS) entry which is preliminary data.</text>
</comment>
<evidence type="ECO:0000259" key="8">
    <source>
        <dbReference type="Pfam" id="PF02770"/>
    </source>
</evidence>
<keyword evidence="11" id="KW-1185">Reference proteome</keyword>
<keyword evidence="5" id="KW-0560">Oxidoreductase</keyword>
<evidence type="ECO:0000256" key="1">
    <source>
        <dbReference type="ARBA" id="ARBA00001974"/>
    </source>
</evidence>
<evidence type="ECO:0000256" key="5">
    <source>
        <dbReference type="RuleBase" id="RU362125"/>
    </source>
</evidence>
<comment type="similarity">
    <text evidence="2 5">Belongs to the acyl-CoA dehydrogenase family.</text>
</comment>
<dbReference type="Gene3D" id="2.40.110.20">
    <property type="match status" value="1"/>
</dbReference>